<dbReference type="AlphaFoldDB" id="A0A6S6WJY8"/>
<dbReference type="EMBL" id="CADCXY010000001">
    <property type="protein sequence ID" value="CAB0150158.1"/>
    <property type="molecule type" value="Genomic_DNA"/>
</dbReference>
<gene>
    <name evidence="2" type="ORF">PSI9734_00725</name>
</gene>
<sequence length="78" mass="8566">MSSTTPNKTLQKSVTAENEAPDIARLRSFVAAYEPAFKEIIASERIKAVRQKWRIFNTPGINSDGKPSSRIDSVNGGD</sequence>
<evidence type="ECO:0000313" key="2">
    <source>
        <dbReference type="EMBL" id="CAB0150158.1"/>
    </source>
</evidence>
<keyword evidence="3" id="KW-1185">Reference proteome</keyword>
<reference evidence="2 3" key="1">
    <citation type="submission" date="2020-02" db="EMBL/GenBank/DDBJ databases">
        <authorList>
            <person name="Rodrigo-Torres L."/>
            <person name="Arahal R. D."/>
            <person name="Lucena T."/>
        </authorList>
    </citation>
    <scope>NUCLEOTIDE SEQUENCE [LARGE SCALE GENOMIC DNA]</scope>
    <source>
        <strain evidence="2 3">CECT 9734</strain>
    </source>
</reference>
<evidence type="ECO:0000256" key="1">
    <source>
        <dbReference type="SAM" id="MobiDB-lite"/>
    </source>
</evidence>
<feature type="region of interest" description="Disordered" evidence="1">
    <location>
        <begin position="58"/>
        <end position="78"/>
    </location>
</feature>
<dbReference type="RefSeq" id="WP_173919729.1">
    <property type="nucleotide sequence ID" value="NZ_CADCXY010000001.1"/>
</dbReference>
<name>A0A6S6WJY8_9GAMM</name>
<dbReference type="Proteomes" id="UP000481517">
    <property type="component" value="Unassembled WGS sequence"/>
</dbReference>
<accession>A0A6S6WJY8</accession>
<protein>
    <submittedName>
        <fullName evidence="2">Uncharacterized protein</fullName>
    </submittedName>
</protein>
<evidence type="ECO:0000313" key="3">
    <source>
        <dbReference type="Proteomes" id="UP000481517"/>
    </source>
</evidence>
<organism evidence="2 3">
    <name type="scientific">Pseudidiomarina piscicola</name>
    <dbReference type="NCBI Taxonomy" id="2614830"/>
    <lineage>
        <taxon>Bacteria</taxon>
        <taxon>Pseudomonadati</taxon>
        <taxon>Pseudomonadota</taxon>
        <taxon>Gammaproteobacteria</taxon>
        <taxon>Alteromonadales</taxon>
        <taxon>Idiomarinaceae</taxon>
        <taxon>Pseudidiomarina</taxon>
    </lineage>
</organism>
<proteinExistence type="predicted"/>